<feature type="domain" description="Inter-alpha-trypsin inhibitor heavy chain C-terminal" evidence="1">
    <location>
        <begin position="4"/>
        <end position="77"/>
    </location>
</feature>
<evidence type="ECO:0000313" key="2">
    <source>
        <dbReference type="EMBL" id="CAL4126144.1"/>
    </source>
</evidence>
<gene>
    <name evidence="2" type="ORF">MNOR_LOCUS25409</name>
</gene>
<dbReference type="Proteomes" id="UP001497623">
    <property type="component" value="Unassembled WGS sequence"/>
</dbReference>
<evidence type="ECO:0000259" key="1">
    <source>
        <dbReference type="Pfam" id="PF06668"/>
    </source>
</evidence>
<dbReference type="GO" id="GO:0004867">
    <property type="term" value="F:serine-type endopeptidase inhibitor activity"/>
    <property type="evidence" value="ECO:0007669"/>
    <property type="project" value="InterPro"/>
</dbReference>
<keyword evidence="3" id="KW-1185">Reference proteome</keyword>
<dbReference type="AlphaFoldDB" id="A0AAV2RL40"/>
<organism evidence="2 3">
    <name type="scientific">Meganyctiphanes norvegica</name>
    <name type="common">Northern krill</name>
    <name type="synonym">Thysanopoda norvegica</name>
    <dbReference type="NCBI Taxonomy" id="48144"/>
    <lineage>
        <taxon>Eukaryota</taxon>
        <taxon>Metazoa</taxon>
        <taxon>Ecdysozoa</taxon>
        <taxon>Arthropoda</taxon>
        <taxon>Crustacea</taxon>
        <taxon>Multicrustacea</taxon>
        <taxon>Malacostraca</taxon>
        <taxon>Eumalacostraca</taxon>
        <taxon>Eucarida</taxon>
        <taxon>Euphausiacea</taxon>
        <taxon>Euphausiidae</taxon>
        <taxon>Meganyctiphanes</taxon>
    </lineage>
</organism>
<feature type="non-terminal residue" evidence="2">
    <location>
        <position position="1"/>
    </location>
</feature>
<proteinExistence type="predicted"/>
<dbReference type="EMBL" id="CAXKWB010024220">
    <property type="protein sequence ID" value="CAL4126144.1"/>
    <property type="molecule type" value="Genomic_DNA"/>
</dbReference>
<comment type="caution">
    <text evidence="2">The sequence shown here is derived from an EMBL/GenBank/DDBJ whole genome shotgun (WGS) entry which is preliminary data.</text>
</comment>
<reference evidence="2 3" key="1">
    <citation type="submission" date="2024-05" db="EMBL/GenBank/DDBJ databases">
        <authorList>
            <person name="Wallberg A."/>
        </authorList>
    </citation>
    <scope>NUCLEOTIDE SEQUENCE [LARGE SCALE GENOMIC DNA]</scope>
</reference>
<accession>A0AAV2RL40</accession>
<sequence length="147" mass="16495">HGDVVLHLRNNRQLELVLGDADIHLVITRTKNKHGQHFLGFYIEHQQILSPNTTGIIGQFVFKTVATLPSDSRGSDTDSHGENRISLAVIHPPGRRKRYEVSQVSGFLSSRRSLLTKTHVDCLYVPDQGRGLLDAEPEDYVRPCLTC</sequence>
<dbReference type="InterPro" id="IPR010600">
    <property type="entry name" value="ITI_HC_C"/>
</dbReference>
<evidence type="ECO:0000313" key="3">
    <source>
        <dbReference type="Proteomes" id="UP001497623"/>
    </source>
</evidence>
<dbReference type="GO" id="GO:0030212">
    <property type="term" value="P:hyaluronan metabolic process"/>
    <property type="evidence" value="ECO:0007669"/>
    <property type="project" value="InterPro"/>
</dbReference>
<dbReference type="Pfam" id="PF06668">
    <property type="entry name" value="ITI_HC_C"/>
    <property type="match status" value="1"/>
</dbReference>
<protein>
    <recommendedName>
        <fullName evidence="1">Inter-alpha-trypsin inhibitor heavy chain C-terminal domain-containing protein</fullName>
    </recommendedName>
</protein>
<name>A0AAV2RL40_MEGNR</name>